<dbReference type="NCBIfam" id="TIGR02436">
    <property type="entry name" value="four helix bundle protein"/>
    <property type="match status" value="1"/>
</dbReference>
<dbReference type="OrthoDB" id="9811959at2"/>
<dbReference type="PANTHER" id="PTHR38471">
    <property type="entry name" value="FOUR HELIX BUNDLE PROTEIN"/>
    <property type="match status" value="1"/>
</dbReference>
<sequence length="128" mass="14746">MRDYKKLDVWRKAHEMNMFIKKDIAPKFPKDERFELTSQLTRASLSIPLNIVEGCGRFTDKDFAHFLDTALGSTNEIDYCCLCASELKYISDEDYIKVNKSINEVRAMLISFLKFLRKGGGKTLNPTP</sequence>
<dbReference type="EMBL" id="SJCY01000002">
    <property type="protein sequence ID" value="TDG37080.1"/>
    <property type="molecule type" value="Genomic_DNA"/>
</dbReference>
<dbReference type="Gene3D" id="1.20.1440.60">
    <property type="entry name" value="23S rRNA-intervening sequence"/>
    <property type="match status" value="1"/>
</dbReference>
<dbReference type="RefSeq" id="WP_133261172.1">
    <property type="nucleotide sequence ID" value="NZ_SJCY01000002.1"/>
</dbReference>
<proteinExistence type="predicted"/>
<dbReference type="CDD" id="cd16377">
    <property type="entry name" value="23S_rRNA_IVP_like"/>
    <property type="match status" value="1"/>
</dbReference>
<dbReference type="InterPro" id="IPR012657">
    <property type="entry name" value="23S_rRNA-intervening_sequence"/>
</dbReference>
<comment type="caution">
    <text evidence="1">The sequence shown here is derived from an EMBL/GenBank/DDBJ whole genome shotgun (WGS) entry which is preliminary data.</text>
</comment>
<reference evidence="1 2" key="1">
    <citation type="submission" date="2019-02" db="EMBL/GenBank/DDBJ databases">
        <title>Pedobacter sp. nov., a novel speices isolated from soil of pinguins habitat in Antarcitica.</title>
        <authorList>
            <person name="He R.-H."/>
        </authorList>
    </citation>
    <scope>NUCLEOTIDE SEQUENCE [LARGE SCALE GENOMIC DNA]</scope>
    <source>
        <strain evidence="1 2">E01020</strain>
    </source>
</reference>
<gene>
    <name evidence="1" type="ORF">EZJ43_02870</name>
</gene>
<organism evidence="1 2">
    <name type="scientific">Pedobacter changchengzhani</name>
    <dbReference type="NCBI Taxonomy" id="2529274"/>
    <lineage>
        <taxon>Bacteria</taxon>
        <taxon>Pseudomonadati</taxon>
        <taxon>Bacteroidota</taxon>
        <taxon>Sphingobacteriia</taxon>
        <taxon>Sphingobacteriales</taxon>
        <taxon>Sphingobacteriaceae</taxon>
        <taxon>Pedobacter</taxon>
    </lineage>
</organism>
<dbReference type="InterPro" id="IPR036583">
    <property type="entry name" value="23S_rRNA_IVS_sf"/>
</dbReference>
<name>A0A4R5MMU6_9SPHI</name>
<dbReference type="PANTHER" id="PTHR38471:SF2">
    <property type="entry name" value="FOUR HELIX BUNDLE PROTEIN"/>
    <property type="match status" value="1"/>
</dbReference>
<keyword evidence="2" id="KW-1185">Reference proteome</keyword>
<dbReference type="Pfam" id="PF05635">
    <property type="entry name" value="23S_rRNA_IVP"/>
    <property type="match status" value="1"/>
</dbReference>
<evidence type="ECO:0000313" key="2">
    <source>
        <dbReference type="Proteomes" id="UP000295668"/>
    </source>
</evidence>
<accession>A0A4R5MMU6</accession>
<dbReference type="SUPFAM" id="SSF158446">
    <property type="entry name" value="IVS-encoded protein-like"/>
    <property type="match status" value="1"/>
</dbReference>
<evidence type="ECO:0000313" key="1">
    <source>
        <dbReference type="EMBL" id="TDG37080.1"/>
    </source>
</evidence>
<dbReference type="AlphaFoldDB" id="A0A4R5MMU6"/>
<dbReference type="Proteomes" id="UP000295668">
    <property type="component" value="Unassembled WGS sequence"/>
</dbReference>
<protein>
    <submittedName>
        <fullName evidence="1">Four helix bundle protein</fullName>
    </submittedName>
</protein>